<evidence type="ECO:0000313" key="1">
    <source>
        <dbReference type="EnsemblMetazoa" id="XP_037867194.1"/>
    </source>
</evidence>
<evidence type="ECO:0000313" key="2">
    <source>
        <dbReference type="Proteomes" id="UP000005204"/>
    </source>
</evidence>
<reference evidence="1" key="2">
    <citation type="submission" date="2022-06" db="UniProtKB">
        <authorList>
            <consortium name="EnsemblMetazoa"/>
        </authorList>
    </citation>
    <scope>IDENTIFICATION</scope>
    <source>
        <strain evidence="1">p50T (Dazao)</strain>
    </source>
</reference>
<keyword evidence="2" id="KW-1185">Reference proteome</keyword>
<protein>
    <submittedName>
        <fullName evidence="1">Uncharacterized protein</fullName>
    </submittedName>
</protein>
<sequence>MLANCCYMRAECHGCIQGDSQVLDLPGPGYKLAEEGDRDSVMLKDPDCSVIRWRIYSWAIPWRRNSTLKGYEFSLLSWKKRKSRIFLVVQRDGPPTNTIDFSRIRNPFTHACIKVRGLRLYCKNLSTTVSSSLHLFKIKPIIDQLNGKFSELYNILPENVALDESCMWKGWLNINQFI</sequence>
<organism evidence="1 2">
    <name type="scientific">Bombyx mori</name>
    <name type="common">Silk moth</name>
    <dbReference type="NCBI Taxonomy" id="7091"/>
    <lineage>
        <taxon>Eukaryota</taxon>
        <taxon>Metazoa</taxon>
        <taxon>Ecdysozoa</taxon>
        <taxon>Arthropoda</taxon>
        <taxon>Hexapoda</taxon>
        <taxon>Insecta</taxon>
        <taxon>Pterygota</taxon>
        <taxon>Neoptera</taxon>
        <taxon>Endopterygota</taxon>
        <taxon>Lepidoptera</taxon>
        <taxon>Glossata</taxon>
        <taxon>Ditrysia</taxon>
        <taxon>Bombycoidea</taxon>
        <taxon>Bombycidae</taxon>
        <taxon>Bombycinae</taxon>
        <taxon>Bombyx</taxon>
    </lineage>
</organism>
<dbReference type="EnsemblMetazoa" id="XM_038011266.1">
    <property type="protein sequence ID" value="XP_037867194.1"/>
    <property type="gene ID" value="LOC110386600"/>
</dbReference>
<dbReference type="AlphaFoldDB" id="A0A8R2QWN5"/>
<name>A0A8R2QWN5_BOMMO</name>
<proteinExistence type="predicted"/>
<dbReference type="Proteomes" id="UP000005204">
    <property type="component" value="Unassembled WGS sequence"/>
</dbReference>
<accession>A0A8R2QWN5</accession>
<reference evidence="2" key="1">
    <citation type="journal article" date="2008" name="Insect Biochem. Mol. Biol.">
        <title>The genome of a lepidopteran model insect, the silkworm Bombyx mori.</title>
        <authorList>
            <consortium name="International Silkworm Genome Consortium"/>
        </authorList>
    </citation>
    <scope>NUCLEOTIDE SEQUENCE [LARGE SCALE GENOMIC DNA]</scope>
    <source>
        <strain evidence="2">p50T</strain>
    </source>
</reference>